<comment type="caution">
    <text evidence="1">The sequence shown here is derived from an EMBL/GenBank/DDBJ whole genome shotgun (WGS) entry which is preliminary data.</text>
</comment>
<gene>
    <name evidence="1" type="ORF">WMO40_17930</name>
</gene>
<dbReference type="Proteomes" id="UP001439875">
    <property type="component" value="Unassembled WGS sequence"/>
</dbReference>
<name>A0ACC6SEQ4_9BACI</name>
<sequence length="353" mass="38978">MKKKVAVLSTVALLSTTFATSALAGTYKVEKGDTLSHIAKKYQTSVTELKNLNNLNSDLIFVNQLLKVSNEINSVKTPPQTTPVQIPAVTVSSYSVVKGDTLSKIAKQHNISLANLMEWNGLDHHIIYPGQKLKVSNSQSLTPTQPVTKPEKSKQAETVSQISTSVYLVQKGDTLSHISHKFGTSVKQLKELNNMNSDLIFIGQTLKVTTTSTAVKEETNVDTKEEVTNTTPVVNQTMVDAAKKLLGIPYLWAGSSVKGFDCSGFIYYVYNQAGTNISRLSTDGYFSRSYYVDIPQTGDLVFFENTYKQGISHMGIYLGNNQFIHASSSKGVTISNLSEAYYKDRFDGFKRFY</sequence>
<keyword evidence="2" id="KW-1185">Reference proteome</keyword>
<organism evidence="1 2">
    <name type="scientific">Robertmurraya yapensis</name>
    <name type="common">ex Hitch et al 2024</name>
    <dbReference type="NCBI Taxonomy" id="3133160"/>
    <lineage>
        <taxon>Bacteria</taxon>
        <taxon>Bacillati</taxon>
        <taxon>Bacillota</taxon>
        <taxon>Bacilli</taxon>
        <taxon>Bacillales</taxon>
        <taxon>Bacillaceae</taxon>
        <taxon>Robertmurraya</taxon>
    </lineage>
</organism>
<evidence type="ECO:0000313" key="2">
    <source>
        <dbReference type="Proteomes" id="UP001439875"/>
    </source>
</evidence>
<reference evidence="1" key="1">
    <citation type="submission" date="2024-03" db="EMBL/GenBank/DDBJ databases">
        <title>Human intestinal bacterial collection.</title>
        <authorList>
            <person name="Pauvert C."/>
            <person name="Hitch T.C.A."/>
            <person name="Clavel T."/>
        </authorList>
    </citation>
    <scope>NUCLEOTIDE SEQUENCE</scope>
    <source>
        <strain evidence="1">CLA-AA-H227</strain>
    </source>
</reference>
<protein>
    <submittedName>
        <fullName evidence="1">LysM peptidoglycan-binding domain-containing protein</fullName>
    </submittedName>
</protein>
<accession>A0ACC6SEQ4</accession>
<proteinExistence type="predicted"/>
<evidence type="ECO:0000313" key="1">
    <source>
        <dbReference type="EMBL" id="MEQ2528567.1"/>
    </source>
</evidence>
<dbReference type="EMBL" id="JBBMEW010000019">
    <property type="protein sequence ID" value="MEQ2528567.1"/>
    <property type="molecule type" value="Genomic_DNA"/>
</dbReference>